<dbReference type="Gene3D" id="3.20.20.140">
    <property type="entry name" value="Metal-dependent hydrolases"/>
    <property type="match status" value="1"/>
</dbReference>
<comment type="caution">
    <text evidence="1">The sequence shown here is derived from an EMBL/GenBank/DDBJ whole genome shotgun (WGS) entry which is preliminary data.</text>
</comment>
<dbReference type="Proteomes" id="UP000235701">
    <property type="component" value="Unassembled WGS sequence"/>
</dbReference>
<gene>
    <name evidence="1" type="ORF">CJ191_05035</name>
</gene>
<dbReference type="InterPro" id="IPR016195">
    <property type="entry name" value="Pol/histidinol_Pase-like"/>
</dbReference>
<proteinExistence type="predicted"/>
<accession>A0A2N6UDZ4</accession>
<evidence type="ECO:0008006" key="3">
    <source>
        <dbReference type="Google" id="ProtNLM"/>
    </source>
</evidence>
<dbReference type="RefSeq" id="WP_102199171.1">
    <property type="nucleotide sequence ID" value="NZ_PNHQ01000009.1"/>
</dbReference>
<evidence type="ECO:0000313" key="2">
    <source>
        <dbReference type="Proteomes" id="UP000235701"/>
    </source>
</evidence>
<keyword evidence="2" id="KW-1185">Reference proteome</keyword>
<organism evidence="1 2">
    <name type="scientific">Aerococcus viridans</name>
    <dbReference type="NCBI Taxonomy" id="1377"/>
    <lineage>
        <taxon>Bacteria</taxon>
        <taxon>Bacillati</taxon>
        <taxon>Bacillota</taxon>
        <taxon>Bacilli</taxon>
        <taxon>Lactobacillales</taxon>
        <taxon>Aerococcaceae</taxon>
        <taxon>Aerococcus</taxon>
    </lineage>
</organism>
<evidence type="ECO:0000313" key="1">
    <source>
        <dbReference type="EMBL" id="PMC79823.1"/>
    </source>
</evidence>
<dbReference type="OrthoDB" id="9791620at2"/>
<dbReference type="AlphaFoldDB" id="A0A2N6UDZ4"/>
<dbReference type="InterPro" id="IPR027417">
    <property type="entry name" value="P-loop_NTPase"/>
</dbReference>
<dbReference type="SUPFAM" id="SSF89550">
    <property type="entry name" value="PHP domain-like"/>
    <property type="match status" value="1"/>
</dbReference>
<dbReference type="SUPFAM" id="SSF52540">
    <property type="entry name" value="P-loop containing nucleoside triphosphate hydrolases"/>
    <property type="match status" value="1"/>
</dbReference>
<dbReference type="Gene3D" id="3.40.50.300">
    <property type="entry name" value="P-loop containing nucleotide triphosphate hydrolases"/>
    <property type="match status" value="1"/>
</dbReference>
<protein>
    <recommendedName>
        <fullName evidence="3">Rad50/SbcC-type AAA domain-containing protein</fullName>
    </recommendedName>
</protein>
<dbReference type="EMBL" id="PNHQ01000009">
    <property type="protein sequence ID" value="PMC79823.1"/>
    <property type="molecule type" value="Genomic_DNA"/>
</dbReference>
<reference evidence="1 2" key="1">
    <citation type="submission" date="2017-09" db="EMBL/GenBank/DDBJ databases">
        <title>Bacterial strain isolated from the female urinary microbiota.</title>
        <authorList>
            <person name="Thomas-White K."/>
            <person name="Kumar N."/>
            <person name="Forster S."/>
            <person name="Putonti C."/>
            <person name="Lawley T."/>
            <person name="Wolfe A.J."/>
        </authorList>
    </citation>
    <scope>NUCLEOTIDE SEQUENCE [LARGE SCALE GENOMIC DNA]</scope>
    <source>
        <strain evidence="1 2">UMB0240</strain>
    </source>
</reference>
<name>A0A2N6UDZ4_9LACT</name>
<sequence length="574" mass="66899">MEIEVKEKAYDDITSHNQKSGKFRKTLIHMHTPASYDFKLSQKIGNHINYKKLTEDKIYEDYIINEFGTDQAELLKNQELINDFEVFKNHKEFYSYLLLGRKLIEEKVEIAVVSDHNSLDGLDKIKTSIEWILKDNEYIHCNIVPGIELSCADRMHVVVIFKEKQMQLVAEYLNENLISKVDGVMRTSYDVMKYFNTKEGCFAYIAHINSSDIFKDSNFLSGGYKRHLLTSEYSRYIGISDMDAVEKMHQRLANYNIKRRYILDCDSHGFDDFKNKFMWIKSANNTTQSFLDAFEEYDISILLEEPQVPLNYIMGIWISGGENSFLKGKNQNPFFTTFSPSLNSFIGGRGTGKSTTLDVIDFMLTQNFNNKEHLYFLSKLGTTIILAKYEGEEYLIESYLPEAESSESLLAIINEEDPDKYNPKIRVNPDKLKRQLIKSHLDIYKVIDGKFIKRTTGKAKFLNSLYDSKYSVNKLVSIAGSDEISDFLYEMLVKGKEKKIRKHKELNSPKDTVSYLKNVQKILEEDQEKKKSLLKPFNDKNENFFQITYQHVMEIGNDFLYNKFSVNYSRIKSI</sequence>